<dbReference type="Proteomes" id="UP000790347">
    <property type="component" value="Unassembled WGS sequence"/>
</dbReference>
<feature type="region of interest" description="Disordered" evidence="10">
    <location>
        <begin position="220"/>
        <end position="273"/>
    </location>
</feature>
<dbReference type="AlphaFoldDB" id="A0A922I6L2"/>
<reference evidence="12" key="1">
    <citation type="submission" date="2013-05" db="EMBL/GenBank/DDBJ databases">
        <authorList>
            <person name="Yim A.K.Y."/>
            <person name="Chan T.F."/>
            <person name="Ji K.M."/>
            <person name="Liu X.Y."/>
            <person name="Zhou J.W."/>
            <person name="Li R.Q."/>
            <person name="Yang K.Y."/>
            <person name="Li J."/>
            <person name="Li M."/>
            <person name="Law P.T.W."/>
            <person name="Wu Y.L."/>
            <person name="Cai Z.L."/>
            <person name="Qin H."/>
            <person name="Bao Y."/>
            <person name="Leung R.K.K."/>
            <person name="Ng P.K.S."/>
            <person name="Zou J."/>
            <person name="Zhong X.J."/>
            <person name="Ran P.X."/>
            <person name="Zhong N.S."/>
            <person name="Liu Z.G."/>
            <person name="Tsui S.K.W."/>
        </authorList>
    </citation>
    <scope>NUCLEOTIDE SEQUENCE</scope>
    <source>
        <strain evidence="12">Derf</strain>
        <tissue evidence="12">Whole organism</tissue>
    </source>
</reference>
<dbReference type="SMART" id="SM00355">
    <property type="entry name" value="ZnF_C2H2"/>
    <property type="match status" value="10"/>
</dbReference>
<feature type="compositionally biased region" description="Acidic residues" evidence="10">
    <location>
        <begin position="444"/>
        <end position="457"/>
    </location>
</feature>
<sequence>MEESRNDLLKFFIQYNDESVPQIMQIPSQLSEKSSEKFIEQLKQFINLLLHFRYMSMYMKKHLDSMMDDKSVEPSTQLAKSLVYELSEDIQFCSEKFAQLIDSSSFFDFVHKRERFYLENMDSYFPFKRDNCQSGNKMTVFNEHHNQNDSIAVELIPNDIVVINHEHDSTHNSNDDSASILTDQSHHQINLLYSNPSQSSSSQPQDVHATLLDGLLSSADNQQHHSTDNLSQTQATKRPPNDDGDKRRQSKRSRSSTKVSTIEQEDDHSTGSIGTTATDLLLVEFHCQFEGCRYRSKSLSQVKDHENRRHVQQVQPCQYEGCKAVFNGKEELDSHMSNEHLNLKLQCEIDGCEQLFPNVSRLRQHIKDEHRPSTICTNPDDATDHFTCRNCGKSFARRKYLHKHIKRMHDNVEKASKKKSTTKGKKPKSVSEDLPYSPTSGSNEADDNDDDDDDDGDDHDHDDGGGSSNDKDDDTIEIGDDNCDNEKQELLSKSKKKSTSIFECSNESCAETFTEKSKLNQHVREKHRIEYLTCKFCDKLCPTRNSLTNHIWIMHEEGEYRCPFENCDFTSKFRRNLLNHKKLRHQRHRKCPICGELIIASRFQRHKSSLHKIKNYTCSWPDCGKAFADNSALKNHVRIHLNFKRFKCKWPDCGYASEQRFTVITHIRVCHFKLPRTKKKQMELNIVQDEQTQNPYDYLETCREDICI</sequence>
<name>A0A922I6L2_DERFA</name>
<evidence type="ECO:0000256" key="4">
    <source>
        <dbReference type="ARBA" id="ARBA00022771"/>
    </source>
</evidence>
<feature type="compositionally biased region" description="Basic residues" evidence="10">
    <location>
        <begin position="416"/>
        <end position="428"/>
    </location>
</feature>
<feature type="compositionally biased region" description="Acidic residues" evidence="10">
    <location>
        <begin position="471"/>
        <end position="483"/>
    </location>
</feature>
<dbReference type="FunFam" id="3.30.160.60:FF:000072">
    <property type="entry name" value="zinc finger protein 143 isoform X1"/>
    <property type="match status" value="1"/>
</dbReference>
<evidence type="ECO:0000256" key="5">
    <source>
        <dbReference type="ARBA" id="ARBA00022833"/>
    </source>
</evidence>
<protein>
    <submittedName>
        <fullName evidence="12">Zinc-finger associated domain (Zf-AD)</fullName>
    </submittedName>
</protein>
<keyword evidence="8" id="KW-0539">Nucleus</keyword>
<evidence type="ECO:0000256" key="9">
    <source>
        <dbReference type="PROSITE-ProRule" id="PRU00042"/>
    </source>
</evidence>
<reference evidence="12" key="2">
    <citation type="journal article" date="2022" name="Res Sq">
        <title>Comparative Genomics Reveals Insights into the Divergent Evolution of Astigmatic Mites and Household Pest Adaptations.</title>
        <authorList>
            <person name="Xiong Q."/>
            <person name="Wan A.T.-Y."/>
            <person name="Liu X.-Y."/>
            <person name="Fung C.S.-H."/>
            <person name="Xiao X."/>
            <person name="Malainual N."/>
            <person name="Hou J."/>
            <person name="Wang L."/>
            <person name="Wang M."/>
            <person name="Yang K."/>
            <person name="Cui Y."/>
            <person name="Leung E."/>
            <person name="Nong W."/>
            <person name="Shin S.-K."/>
            <person name="Au S."/>
            <person name="Jeong K.Y."/>
            <person name="Chew F.T."/>
            <person name="Hui J."/>
            <person name="Leung T.F."/>
            <person name="Tungtrongchitr A."/>
            <person name="Zhong N."/>
            <person name="Liu Z."/>
            <person name="Tsui S."/>
        </authorList>
    </citation>
    <scope>NUCLEOTIDE SEQUENCE</scope>
    <source>
        <strain evidence="12">Derf</strain>
        <tissue evidence="12">Whole organism</tissue>
    </source>
</reference>
<dbReference type="SUPFAM" id="SSF57667">
    <property type="entry name" value="beta-beta-alpha zinc fingers"/>
    <property type="match status" value="2"/>
</dbReference>
<feature type="domain" description="C2H2-type" evidence="11">
    <location>
        <begin position="502"/>
        <end position="532"/>
    </location>
</feature>
<feature type="region of interest" description="Disordered" evidence="10">
    <location>
        <begin position="408"/>
        <end position="485"/>
    </location>
</feature>
<dbReference type="GO" id="GO:0005634">
    <property type="term" value="C:nucleus"/>
    <property type="evidence" value="ECO:0007669"/>
    <property type="project" value="UniProtKB-SubCell"/>
</dbReference>
<feature type="domain" description="C2H2-type" evidence="11">
    <location>
        <begin position="616"/>
        <end position="645"/>
    </location>
</feature>
<organism evidence="12 13">
    <name type="scientific">Dermatophagoides farinae</name>
    <name type="common">American house dust mite</name>
    <dbReference type="NCBI Taxonomy" id="6954"/>
    <lineage>
        <taxon>Eukaryota</taxon>
        <taxon>Metazoa</taxon>
        <taxon>Ecdysozoa</taxon>
        <taxon>Arthropoda</taxon>
        <taxon>Chelicerata</taxon>
        <taxon>Arachnida</taxon>
        <taxon>Acari</taxon>
        <taxon>Acariformes</taxon>
        <taxon>Sarcoptiformes</taxon>
        <taxon>Astigmata</taxon>
        <taxon>Psoroptidia</taxon>
        <taxon>Analgoidea</taxon>
        <taxon>Pyroglyphidae</taxon>
        <taxon>Dermatophagoidinae</taxon>
        <taxon>Dermatophagoides</taxon>
    </lineage>
</organism>
<dbReference type="Gene3D" id="3.30.160.60">
    <property type="entry name" value="Classic Zinc Finger"/>
    <property type="match status" value="4"/>
</dbReference>
<accession>A0A922I6L2</accession>
<dbReference type="GO" id="GO:0006357">
    <property type="term" value="P:regulation of transcription by RNA polymerase II"/>
    <property type="evidence" value="ECO:0007669"/>
    <property type="project" value="TreeGrafter"/>
</dbReference>
<comment type="subcellular location">
    <subcellularLocation>
        <location evidence="1">Nucleus</location>
    </subcellularLocation>
</comment>
<keyword evidence="13" id="KW-1185">Reference proteome</keyword>
<dbReference type="EMBL" id="ASGP02000003">
    <property type="protein sequence ID" value="KAH9518255.1"/>
    <property type="molecule type" value="Genomic_DNA"/>
</dbReference>
<dbReference type="InterPro" id="IPR051061">
    <property type="entry name" value="Zinc_finger_trans_reg"/>
</dbReference>
<keyword evidence="6" id="KW-0805">Transcription regulation</keyword>
<dbReference type="Gene3D" id="6.10.140.370">
    <property type="match status" value="1"/>
</dbReference>
<dbReference type="PANTHER" id="PTHR46179:SF13">
    <property type="entry name" value="C2H2-TYPE DOMAIN-CONTAINING PROTEIN"/>
    <property type="match status" value="1"/>
</dbReference>
<dbReference type="Pfam" id="PF00096">
    <property type="entry name" value="zf-C2H2"/>
    <property type="match status" value="2"/>
</dbReference>
<dbReference type="PROSITE" id="PS50157">
    <property type="entry name" value="ZINC_FINGER_C2H2_2"/>
    <property type="match status" value="3"/>
</dbReference>
<dbReference type="InterPro" id="IPR013087">
    <property type="entry name" value="Znf_C2H2_type"/>
</dbReference>
<keyword evidence="5" id="KW-0862">Zinc</keyword>
<dbReference type="InterPro" id="IPR036236">
    <property type="entry name" value="Znf_C2H2_sf"/>
</dbReference>
<evidence type="ECO:0000256" key="7">
    <source>
        <dbReference type="ARBA" id="ARBA00023163"/>
    </source>
</evidence>
<evidence type="ECO:0000256" key="8">
    <source>
        <dbReference type="ARBA" id="ARBA00023242"/>
    </source>
</evidence>
<dbReference type="GO" id="GO:0008270">
    <property type="term" value="F:zinc ion binding"/>
    <property type="evidence" value="ECO:0007669"/>
    <property type="project" value="UniProtKB-KW"/>
</dbReference>
<comment type="caution">
    <text evidence="12">The sequence shown here is derived from an EMBL/GenBank/DDBJ whole genome shotgun (WGS) entry which is preliminary data.</text>
</comment>
<evidence type="ECO:0000313" key="13">
    <source>
        <dbReference type="Proteomes" id="UP000790347"/>
    </source>
</evidence>
<keyword evidence="3" id="KW-0677">Repeat</keyword>
<keyword evidence="7" id="KW-0804">Transcription</keyword>
<evidence type="ECO:0000256" key="1">
    <source>
        <dbReference type="ARBA" id="ARBA00004123"/>
    </source>
</evidence>
<gene>
    <name evidence="12" type="primary">ZKSCAN7_1</name>
    <name evidence="12" type="ORF">DERF_008846</name>
</gene>
<dbReference type="PROSITE" id="PS00028">
    <property type="entry name" value="ZINC_FINGER_C2H2_1"/>
    <property type="match status" value="6"/>
</dbReference>
<evidence type="ECO:0000313" key="12">
    <source>
        <dbReference type="EMBL" id="KAH9518255.1"/>
    </source>
</evidence>
<evidence type="ECO:0000256" key="10">
    <source>
        <dbReference type="SAM" id="MobiDB-lite"/>
    </source>
</evidence>
<dbReference type="PANTHER" id="PTHR46179">
    <property type="entry name" value="ZINC FINGER PROTEIN"/>
    <property type="match status" value="1"/>
</dbReference>
<evidence type="ECO:0000259" key="11">
    <source>
        <dbReference type="PROSITE" id="PS50157"/>
    </source>
</evidence>
<evidence type="ECO:0000256" key="2">
    <source>
        <dbReference type="ARBA" id="ARBA00022723"/>
    </source>
</evidence>
<feature type="domain" description="C2H2-type" evidence="11">
    <location>
        <begin position="386"/>
        <end position="414"/>
    </location>
</feature>
<evidence type="ECO:0000256" key="6">
    <source>
        <dbReference type="ARBA" id="ARBA00023015"/>
    </source>
</evidence>
<proteinExistence type="predicted"/>
<keyword evidence="4 9" id="KW-0863">Zinc-finger</keyword>
<keyword evidence="2" id="KW-0479">Metal-binding</keyword>
<evidence type="ECO:0000256" key="3">
    <source>
        <dbReference type="ARBA" id="ARBA00022737"/>
    </source>
</evidence>